<dbReference type="GO" id="GO:0005829">
    <property type="term" value="C:cytosol"/>
    <property type="evidence" value="ECO:0007669"/>
    <property type="project" value="TreeGrafter"/>
</dbReference>
<dbReference type="InterPro" id="IPR006262">
    <property type="entry name" value="Cyt_deam_tetra"/>
</dbReference>
<gene>
    <name evidence="15" type="ORF">FSP39_017486</name>
</gene>
<dbReference type="AlphaFoldDB" id="A0AA89C894"/>
<evidence type="ECO:0000313" key="15">
    <source>
        <dbReference type="EMBL" id="KAK3105111.1"/>
    </source>
</evidence>
<evidence type="ECO:0000256" key="8">
    <source>
        <dbReference type="ARBA" id="ARBA00032005"/>
    </source>
</evidence>
<keyword evidence="6 13" id="KW-0378">Hydrolase</keyword>
<comment type="function">
    <text evidence="2 13">This enzyme scavenges exogenous and endogenous cytidine and 2'-deoxycytidine for UMP synthesis.</text>
</comment>
<dbReference type="Pfam" id="PF00383">
    <property type="entry name" value="dCMP_cyt_deam_1"/>
    <property type="match status" value="1"/>
</dbReference>
<feature type="binding site" evidence="12">
    <location>
        <position position="85"/>
    </location>
    <ligand>
        <name>Zn(2+)</name>
        <dbReference type="ChEBI" id="CHEBI:29105"/>
        <note>catalytic</note>
    </ligand>
</feature>
<evidence type="ECO:0000256" key="4">
    <source>
        <dbReference type="ARBA" id="ARBA00012783"/>
    </source>
</evidence>
<evidence type="ECO:0000256" key="2">
    <source>
        <dbReference type="ARBA" id="ARBA00003949"/>
    </source>
</evidence>
<organism evidence="15 16">
    <name type="scientific">Pinctada imbricata</name>
    <name type="common">Atlantic pearl-oyster</name>
    <name type="synonym">Pinctada martensii</name>
    <dbReference type="NCBI Taxonomy" id="66713"/>
    <lineage>
        <taxon>Eukaryota</taxon>
        <taxon>Metazoa</taxon>
        <taxon>Spiralia</taxon>
        <taxon>Lophotrochozoa</taxon>
        <taxon>Mollusca</taxon>
        <taxon>Bivalvia</taxon>
        <taxon>Autobranchia</taxon>
        <taxon>Pteriomorphia</taxon>
        <taxon>Pterioida</taxon>
        <taxon>Pterioidea</taxon>
        <taxon>Pteriidae</taxon>
        <taxon>Pinctada</taxon>
    </lineage>
</organism>
<evidence type="ECO:0000256" key="7">
    <source>
        <dbReference type="ARBA" id="ARBA00022833"/>
    </source>
</evidence>
<evidence type="ECO:0000259" key="14">
    <source>
        <dbReference type="PROSITE" id="PS51747"/>
    </source>
</evidence>
<feature type="binding site" evidence="12">
    <location>
        <position position="48"/>
    </location>
    <ligand>
        <name>Zn(2+)</name>
        <dbReference type="ChEBI" id="CHEBI:29105"/>
        <note>catalytic</note>
    </ligand>
</feature>
<evidence type="ECO:0000313" key="16">
    <source>
        <dbReference type="Proteomes" id="UP001186944"/>
    </source>
</evidence>
<proteinExistence type="inferred from homology"/>
<evidence type="ECO:0000256" key="1">
    <source>
        <dbReference type="ARBA" id="ARBA00001947"/>
    </source>
</evidence>
<reference evidence="15" key="1">
    <citation type="submission" date="2019-08" db="EMBL/GenBank/DDBJ databases">
        <title>The improved chromosome-level genome for the pearl oyster Pinctada fucata martensii using PacBio sequencing and Hi-C.</title>
        <authorList>
            <person name="Zheng Z."/>
        </authorList>
    </citation>
    <scope>NUCLEOTIDE SEQUENCE</scope>
    <source>
        <strain evidence="15">ZZ-2019</strain>
        <tissue evidence="15">Adductor muscle</tissue>
    </source>
</reference>
<dbReference type="PANTHER" id="PTHR11644">
    <property type="entry name" value="CYTIDINE DEAMINASE"/>
    <property type="match status" value="1"/>
</dbReference>
<feature type="domain" description="CMP/dCMP-type deaminase" evidence="14">
    <location>
        <begin position="1"/>
        <end position="123"/>
    </location>
</feature>
<sequence>MISASSNMKKKSYCPYSKFRVGAALLCEDGTIITGCNVENASYGLSICAERTALTKAVSEGHRRFKAIAVASDLKTSFIVPCGACRQFLIEFGADWDVYMTKPDGTFDVKKTGELLPNGFVPESLEEERVSHMA</sequence>
<evidence type="ECO:0000256" key="12">
    <source>
        <dbReference type="PIRSR" id="PIRSR606262-3"/>
    </source>
</evidence>
<dbReference type="Proteomes" id="UP001186944">
    <property type="component" value="Unassembled WGS sequence"/>
</dbReference>
<dbReference type="NCBIfam" id="TIGR01354">
    <property type="entry name" value="cyt_deam_tetra"/>
    <property type="match status" value="1"/>
</dbReference>
<name>A0AA89C894_PINIB</name>
<feature type="active site" description="Proton donor" evidence="10">
    <location>
        <position position="50"/>
    </location>
</feature>
<dbReference type="GO" id="GO:0042802">
    <property type="term" value="F:identical protein binding"/>
    <property type="evidence" value="ECO:0007669"/>
    <property type="project" value="UniProtKB-ARBA"/>
</dbReference>
<dbReference type="PROSITE" id="PS00903">
    <property type="entry name" value="CYT_DCMP_DEAMINASES_1"/>
    <property type="match status" value="1"/>
</dbReference>
<comment type="catalytic activity">
    <reaction evidence="9 13">
        <text>cytidine + H2O + H(+) = uridine + NH4(+)</text>
        <dbReference type="Rhea" id="RHEA:16069"/>
        <dbReference type="ChEBI" id="CHEBI:15377"/>
        <dbReference type="ChEBI" id="CHEBI:15378"/>
        <dbReference type="ChEBI" id="CHEBI:16704"/>
        <dbReference type="ChEBI" id="CHEBI:17562"/>
        <dbReference type="ChEBI" id="CHEBI:28938"/>
        <dbReference type="EC" id="3.5.4.5"/>
    </reaction>
</comment>
<evidence type="ECO:0000256" key="11">
    <source>
        <dbReference type="PIRSR" id="PIRSR606262-2"/>
    </source>
</evidence>
<feature type="binding site" evidence="11">
    <location>
        <begin position="37"/>
        <end position="43"/>
    </location>
    <ligand>
        <name>substrate</name>
    </ligand>
</feature>
<comment type="catalytic activity">
    <reaction evidence="13">
        <text>2'-deoxycytidine + H2O + H(+) = 2'-deoxyuridine + NH4(+)</text>
        <dbReference type="Rhea" id="RHEA:13433"/>
        <dbReference type="ChEBI" id="CHEBI:15377"/>
        <dbReference type="ChEBI" id="CHEBI:15378"/>
        <dbReference type="ChEBI" id="CHEBI:15698"/>
        <dbReference type="ChEBI" id="CHEBI:16450"/>
        <dbReference type="ChEBI" id="CHEBI:28938"/>
        <dbReference type="EC" id="3.5.4.5"/>
    </reaction>
</comment>
<evidence type="ECO:0000256" key="3">
    <source>
        <dbReference type="ARBA" id="ARBA00006576"/>
    </source>
</evidence>
<evidence type="ECO:0000256" key="13">
    <source>
        <dbReference type="RuleBase" id="RU364006"/>
    </source>
</evidence>
<feature type="binding site" evidence="12">
    <location>
        <position position="82"/>
    </location>
    <ligand>
        <name>Zn(2+)</name>
        <dbReference type="ChEBI" id="CHEBI:29105"/>
        <note>catalytic</note>
    </ligand>
</feature>
<accession>A0AA89C894</accession>
<dbReference type="GO" id="GO:0008270">
    <property type="term" value="F:zinc ion binding"/>
    <property type="evidence" value="ECO:0007669"/>
    <property type="project" value="UniProtKB-UniRule"/>
</dbReference>
<dbReference type="SUPFAM" id="SSF53927">
    <property type="entry name" value="Cytidine deaminase-like"/>
    <property type="match status" value="1"/>
</dbReference>
<dbReference type="GO" id="GO:0072527">
    <property type="term" value="P:pyrimidine-containing compound metabolic process"/>
    <property type="evidence" value="ECO:0007669"/>
    <property type="project" value="UniProtKB-ARBA"/>
</dbReference>
<dbReference type="GO" id="GO:0004126">
    <property type="term" value="F:cytidine deaminase activity"/>
    <property type="evidence" value="ECO:0007669"/>
    <property type="project" value="UniProtKB-UniRule"/>
</dbReference>
<dbReference type="EMBL" id="VSWD01000004">
    <property type="protein sequence ID" value="KAK3105111.1"/>
    <property type="molecule type" value="Genomic_DNA"/>
</dbReference>
<evidence type="ECO:0000256" key="6">
    <source>
        <dbReference type="ARBA" id="ARBA00022801"/>
    </source>
</evidence>
<dbReference type="InterPro" id="IPR002125">
    <property type="entry name" value="CMP_dCMP_dom"/>
</dbReference>
<keyword evidence="16" id="KW-1185">Reference proteome</keyword>
<dbReference type="PROSITE" id="PS51747">
    <property type="entry name" value="CYT_DCMP_DEAMINASES_2"/>
    <property type="match status" value="1"/>
</dbReference>
<evidence type="ECO:0000256" key="5">
    <source>
        <dbReference type="ARBA" id="ARBA00022723"/>
    </source>
</evidence>
<dbReference type="InterPro" id="IPR016193">
    <property type="entry name" value="Cytidine_deaminase-like"/>
</dbReference>
<comment type="similarity">
    <text evidence="3 13">Belongs to the cytidine and deoxycytidylate deaminase family.</text>
</comment>
<dbReference type="InterPro" id="IPR050202">
    <property type="entry name" value="Cyt/Deoxycyt_deaminase"/>
</dbReference>
<dbReference type="FunFam" id="3.40.140.10:FF:000008">
    <property type="entry name" value="Cytidine deaminase"/>
    <property type="match status" value="1"/>
</dbReference>
<keyword evidence="5 12" id="KW-0479">Metal-binding</keyword>
<dbReference type="CDD" id="cd01283">
    <property type="entry name" value="cytidine_deaminase"/>
    <property type="match status" value="1"/>
</dbReference>
<evidence type="ECO:0000256" key="10">
    <source>
        <dbReference type="PIRSR" id="PIRSR606262-1"/>
    </source>
</evidence>
<comment type="caution">
    <text evidence="15">The sequence shown here is derived from an EMBL/GenBank/DDBJ whole genome shotgun (WGS) entry which is preliminary data.</text>
</comment>
<dbReference type="EC" id="3.5.4.5" evidence="4 13"/>
<evidence type="ECO:0000256" key="9">
    <source>
        <dbReference type="ARBA" id="ARBA00049558"/>
    </source>
</evidence>
<dbReference type="Gene3D" id="3.40.140.10">
    <property type="entry name" value="Cytidine Deaminase, domain 2"/>
    <property type="match status" value="1"/>
</dbReference>
<dbReference type="PANTHER" id="PTHR11644:SF2">
    <property type="entry name" value="CYTIDINE DEAMINASE"/>
    <property type="match status" value="1"/>
</dbReference>
<dbReference type="GO" id="GO:0055086">
    <property type="term" value="P:nucleobase-containing small molecule metabolic process"/>
    <property type="evidence" value="ECO:0007669"/>
    <property type="project" value="UniProtKB-ARBA"/>
</dbReference>
<protein>
    <recommendedName>
        <fullName evidence="4 13">Cytidine deaminase</fullName>
        <ecNumber evidence="4 13">3.5.4.5</ecNumber>
    </recommendedName>
    <alternativeName>
        <fullName evidence="8 13">Cytidine aminohydrolase</fullName>
    </alternativeName>
</protein>
<comment type="cofactor">
    <cofactor evidence="1 12 13">
        <name>Zn(2+)</name>
        <dbReference type="ChEBI" id="CHEBI:29105"/>
    </cofactor>
</comment>
<dbReference type="InterPro" id="IPR016192">
    <property type="entry name" value="APOBEC/CMP_deaminase_Zn-bd"/>
</dbReference>
<dbReference type="NCBIfam" id="NF004064">
    <property type="entry name" value="PRK05578.1"/>
    <property type="match status" value="1"/>
</dbReference>
<keyword evidence="7 12" id="KW-0862">Zinc</keyword>